<keyword evidence="5" id="KW-1185">Reference proteome</keyword>
<gene>
    <name evidence="4" type="ORF">C7I84_29250</name>
</gene>
<keyword evidence="3" id="KW-0843">Virulence</keyword>
<evidence type="ECO:0000256" key="3">
    <source>
        <dbReference type="ARBA" id="ARBA00023026"/>
    </source>
</evidence>
<dbReference type="AlphaFoldDB" id="A0A2P7RH57"/>
<dbReference type="InterPro" id="IPR003284">
    <property type="entry name" value="Sal_SpvB"/>
</dbReference>
<dbReference type="EMBL" id="PXYK01000065">
    <property type="protein sequence ID" value="PSJ49578.1"/>
    <property type="molecule type" value="Genomic_DNA"/>
</dbReference>
<name>A0A2P7RH57_9HYPH</name>
<evidence type="ECO:0000313" key="5">
    <source>
        <dbReference type="Proteomes" id="UP000241229"/>
    </source>
</evidence>
<organism evidence="4 5">
    <name type="scientific">Kumtagia ephedrae</name>
    <dbReference type="NCBI Taxonomy" id="2116701"/>
    <lineage>
        <taxon>Bacteria</taxon>
        <taxon>Pseudomonadati</taxon>
        <taxon>Pseudomonadota</taxon>
        <taxon>Alphaproteobacteria</taxon>
        <taxon>Hyphomicrobiales</taxon>
        <taxon>Phyllobacteriaceae</taxon>
        <taxon>Kumtagia</taxon>
    </lineage>
</organism>
<dbReference type="GO" id="GO:0005576">
    <property type="term" value="C:extracellular region"/>
    <property type="evidence" value="ECO:0007669"/>
    <property type="project" value="UniProtKB-SubCell"/>
</dbReference>
<accession>A0A2P7RH57</accession>
<proteinExistence type="predicted"/>
<sequence>MKATAEGAGAARAGNAGNLTYEVDIDVPAFRGLEPAISLSYNSLRKTKTGGLYQGWLGYGWGIDGFDVIERASPKNGVPAFDANDVYLLNGEELIDCTVVTASPLPPSCSSGETYESGEYFVTERESFLRIQKDSQNQFVVTDRSGTKSTFRTAADFYGIATPSPEIEDVWRDSRWLLSSVEDTLSNGLQN</sequence>
<keyword evidence="2" id="KW-0964">Secreted</keyword>
<reference evidence="4 5" key="1">
    <citation type="submission" date="2018-03" db="EMBL/GenBank/DDBJ databases">
        <title>The draft genome of Mesorhizobium sp. 6GN-30.</title>
        <authorList>
            <person name="Liu L."/>
            <person name="Li L."/>
            <person name="Wang T."/>
            <person name="Zhang X."/>
            <person name="Liang L."/>
        </authorList>
    </citation>
    <scope>NUCLEOTIDE SEQUENCE [LARGE SCALE GENOMIC DNA]</scope>
    <source>
        <strain evidence="4 5">6GN30</strain>
    </source>
</reference>
<dbReference type="Pfam" id="PF03534">
    <property type="entry name" value="SpvB"/>
    <property type="match status" value="1"/>
</dbReference>
<evidence type="ECO:0000313" key="4">
    <source>
        <dbReference type="EMBL" id="PSJ49578.1"/>
    </source>
</evidence>
<evidence type="ECO:0000256" key="1">
    <source>
        <dbReference type="ARBA" id="ARBA00004613"/>
    </source>
</evidence>
<evidence type="ECO:0000256" key="2">
    <source>
        <dbReference type="ARBA" id="ARBA00022525"/>
    </source>
</evidence>
<protein>
    <submittedName>
        <fullName evidence="4">Uncharacterized protein</fullName>
    </submittedName>
</protein>
<dbReference type="Proteomes" id="UP000241229">
    <property type="component" value="Unassembled WGS sequence"/>
</dbReference>
<comment type="subcellular location">
    <subcellularLocation>
        <location evidence="1">Secreted</location>
    </subcellularLocation>
</comment>
<dbReference type="GO" id="GO:0005737">
    <property type="term" value="C:cytoplasm"/>
    <property type="evidence" value="ECO:0007669"/>
    <property type="project" value="InterPro"/>
</dbReference>
<comment type="caution">
    <text evidence="4">The sequence shown here is derived from an EMBL/GenBank/DDBJ whole genome shotgun (WGS) entry which is preliminary data.</text>
</comment>